<sequence length="169" mass="20003">MKEDIRSKLQDHLLKESYEESDVVYILSRIRKLIELDEINRNRSTYKKLKFFCNWALHVQIDEATSVSDLLLQIKNGGRPTFEIYQLFSSELSRFLEEQRLHTSIFDSDIVKMNFLNKLGEVYKDTPLIVKDRGKKLFTFTFKENDIRIDESGIRSFGSTFRIENHLGE</sequence>
<organism evidence="1 2">
    <name type="scientific">Candidatus Kaiserbacteria bacterium CG10_big_fil_rev_8_21_14_0_10_51_14</name>
    <dbReference type="NCBI Taxonomy" id="1974610"/>
    <lineage>
        <taxon>Bacteria</taxon>
        <taxon>Candidatus Kaiseribacteriota</taxon>
    </lineage>
</organism>
<reference evidence="2" key="1">
    <citation type="submission" date="2017-09" db="EMBL/GenBank/DDBJ databases">
        <title>Depth-based differentiation of microbial function through sediment-hosted aquifers and enrichment of novel symbionts in the deep terrestrial subsurface.</title>
        <authorList>
            <person name="Probst A.J."/>
            <person name="Ladd B."/>
            <person name="Jarett J.K."/>
            <person name="Geller-Mcgrath D.E."/>
            <person name="Sieber C.M.K."/>
            <person name="Emerson J.B."/>
            <person name="Anantharaman K."/>
            <person name="Thomas B.C."/>
            <person name="Malmstrom R."/>
            <person name="Stieglmeier M."/>
            <person name="Klingl A."/>
            <person name="Woyke T."/>
            <person name="Ryan C.M."/>
            <person name="Banfield J.F."/>
        </authorList>
    </citation>
    <scope>NUCLEOTIDE SEQUENCE [LARGE SCALE GENOMIC DNA]</scope>
</reference>
<evidence type="ECO:0000313" key="1">
    <source>
        <dbReference type="EMBL" id="PIR84223.1"/>
    </source>
</evidence>
<gene>
    <name evidence="1" type="ORF">COU18_00530</name>
</gene>
<evidence type="ECO:0000313" key="2">
    <source>
        <dbReference type="Proteomes" id="UP000231192"/>
    </source>
</evidence>
<dbReference type="AlphaFoldDB" id="A0A2H0UCS4"/>
<protein>
    <submittedName>
        <fullName evidence="1">Uncharacterized protein</fullName>
    </submittedName>
</protein>
<comment type="caution">
    <text evidence="1">The sequence shown here is derived from an EMBL/GenBank/DDBJ whole genome shotgun (WGS) entry which is preliminary data.</text>
</comment>
<accession>A0A2H0UCS4</accession>
<dbReference type="EMBL" id="PFBK01000002">
    <property type="protein sequence ID" value="PIR84223.1"/>
    <property type="molecule type" value="Genomic_DNA"/>
</dbReference>
<dbReference type="Proteomes" id="UP000231192">
    <property type="component" value="Unassembled WGS sequence"/>
</dbReference>
<proteinExistence type="predicted"/>
<name>A0A2H0UCS4_9BACT</name>